<dbReference type="InterPro" id="IPR019818">
    <property type="entry name" value="IsoCit/isopropylmalate_DH_CS"/>
</dbReference>
<evidence type="ECO:0000256" key="13">
    <source>
        <dbReference type="ARBA" id="ARBA00023304"/>
    </source>
</evidence>
<feature type="binding site" evidence="15">
    <location>
        <begin position="76"/>
        <end position="89"/>
    </location>
    <ligand>
        <name>NAD(+)</name>
        <dbReference type="ChEBI" id="CHEBI:57540"/>
    </ligand>
</feature>
<evidence type="ECO:0000256" key="8">
    <source>
        <dbReference type="ARBA" id="ARBA00022723"/>
    </source>
</evidence>
<comment type="similarity">
    <text evidence="4 15">Belongs to the isocitrate and isopropylmalate dehydrogenases family. LeuB type 1 subfamily.</text>
</comment>
<evidence type="ECO:0000256" key="4">
    <source>
        <dbReference type="ARBA" id="ARBA00008319"/>
    </source>
</evidence>
<comment type="subcellular location">
    <subcellularLocation>
        <location evidence="15">Cytoplasm</location>
    </subcellularLocation>
</comment>
<dbReference type="AlphaFoldDB" id="A0A8D5AKP4"/>
<dbReference type="PROSITE" id="PS00470">
    <property type="entry name" value="IDH_IMDH"/>
    <property type="match status" value="1"/>
</dbReference>
<comment type="pathway">
    <text evidence="3 15 16">Amino-acid biosynthesis; L-leucine biosynthesis; L-leucine from 3-methyl-2-oxobutanoate: step 3/4.</text>
</comment>
<dbReference type="EC" id="1.1.1.85" evidence="15"/>
<proteinExistence type="inferred from homology"/>
<dbReference type="Pfam" id="PF00180">
    <property type="entry name" value="Iso_dh"/>
    <property type="match status" value="1"/>
</dbReference>
<comment type="cofactor">
    <cofactor evidence="2">
        <name>Mn(2+)</name>
        <dbReference type="ChEBI" id="CHEBI:29035"/>
    </cofactor>
</comment>
<accession>A0A8D5AKP4</accession>
<evidence type="ECO:0000256" key="1">
    <source>
        <dbReference type="ARBA" id="ARBA00000624"/>
    </source>
</evidence>
<reference evidence="18" key="1">
    <citation type="submission" date="2019-06" db="EMBL/GenBank/DDBJ databases">
        <title>Complete genome sequence of Methylogaea oryzae strain JCM16910.</title>
        <authorList>
            <person name="Asakawa S."/>
        </authorList>
    </citation>
    <scope>NUCLEOTIDE SEQUENCE</scope>
    <source>
        <strain evidence="18">E10</strain>
    </source>
</reference>
<evidence type="ECO:0000313" key="18">
    <source>
        <dbReference type="EMBL" id="BBL71341.1"/>
    </source>
</evidence>
<feature type="binding site" evidence="15">
    <location>
        <begin position="282"/>
        <end position="294"/>
    </location>
    <ligand>
        <name>NAD(+)</name>
        <dbReference type="ChEBI" id="CHEBI:57540"/>
    </ligand>
</feature>
<organism evidence="18 19">
    <name type="scientific">Methylogaea oryzae</name>
    <dbReference type="NCBI Taxonomy" id="1295382"/>
    <lineage>
        <taxon>Bacteria</taxon>
        <taxon>Pseudomonadati</taxon>
        <taxon>Pseudomonadota</taxon>
        <taxon>Gammaproteobacteria</taxon>
        <taxon>Methylococcales</taxon>
        <taxon>Methylococcaceae</taxon>
        <taxon>Methylogaea</taxon>
    </lineage>
</organism>
<keyword evidence="15" id="KW-0963">Cytoplasm</keyword>
<evidence type="ECO:0000256" key="15">
    <source>
        <dbReference type="HAMAP-Rule" id="MF_01033"/>
    </source>
</evidence>
<name>A0A8D5AKP4_9GAMM</name>
<comment type="function">
    <text evidence="14 15 16">Catalyzes the oxidation of 3-carboxy-2-hydroxy-4-methylpentanoate (3-isopropylmalate) to 3-carboxy-4-methyl-2-oxopentanoate. The product decarboxylates to 4-methyl-2 oxopentanoate.</text>
</comment>
<dbReference type="InterPro" id="IPR024084">
    <property type="entry name" value="IsoPropMal-DH-like_dom"/>
</dbReference>
<evidence type="ECO:0000313" key="19">
    <source>
        <dbReference type="Proteomes" id="UP000824988"/>
    </source>
</evidence>
<protein>
    <recommendedName>
        <fullName evidence="15">3-isopropylmalate dehydrogenase</fullName>
        <ecNumber evidence="15">1.1.1.85</ecNumber>
    </recommendedName>
    <alternativeName>
        <fullName evidence="15">3-IPM-DH</fullName>
    </alternativeName>
    <alternativeName>
        <fullName evidence="15">Beta-IPM dehydrogenase</fullName>
        <shortName evidence="15">IMDH</shortName>
    </alternativeName>
</protein>
<evidence type="ECO:0000256" key="2">
    <source>
        <dbReference type="ARBA" id="ARBA00001936"/>
    </source>
</evidence>
<dbReference type="InterPro" id="IPR004429">
    <property type="entry name" value="Isopropylmalate_DH"/>
</dbReference>
<sequence>MSKKIAVLPGDGIGPEIVAEALKVLDCLRSDFGVDVEIEHALIGGAAYDATGTPFPEETLKLCRQADAVLLGAVGGPKWEPLDYSVRPERGLLGLRAELELFANLRPAILYPQLVDASTLKADVVSGLDIMIIRELTGGIYFGKPRGVRTNDAGEREGYNTLVYSESEIRRIAKVAFDVAMKRNKRLCSIDKANVLECTELWRQVVVETHKDYPEVELSHMYVDNAAMQLVRNPKQFDVMLTDNMFGDILSDCAAMLTGSIGMLPSASMDKNGKGMYEPIHGSAPDIAGKGIANPIATILSLGMMLRYTFNDTVNADRIEKAVAQALEEDHRTADIYSEHTIKCSTVDMGNAIVGAMRGQE</sequence>
<keyword evidence="6 15" id="KW-0432">Leucine biosynthesis</keyword>
<feature type="binding site" evidence="15">
    <location>
        <position position="96"/>
    </location>
    <ligand>
        <name>substrate</name>
    </ligand>
</feature>
<feature type="binding site" evidence="15">
    <location>
        <position position="106"/>
    </location>
    <ligand>
        <name>substrate</name>
    </ligand>
</feature>
<evidence type="ECO:0000256" key="9">
    <source>
        <dbReference type="ARBA" id="ARBA00022842"/>
    </source>
</evidence>
<gene>
    <name evidence="15 18" type="primary">leuB</name>
    <name evidence="18" type="ORF">MoryE10_19470</name>
</gene>
<dbReference type="PANTHER" id="PTHR42979:SF1">
    <property type="entry name" value="3-ISOPROPYLMALATE DEHYDROGENASE"/>
    <property type="match status" value="1"/>
</dbReference>
<dbReference type="Proteomes" id="UP000824988">
    <property type="component" value="Chromosome"/>
</dbReference>
<feature type="binding site" evidence="15">
    <location>
        <position position="248"/>
    </location>
    <ligand>
        <name>Mg(2+)</name>
        <dbReference type="ChEBI" id="CHEBI:18420"/>
    </ligand>
</feature>
<evidence type="ECO:0000256" key="16">
    <source>
        <dbReference type="RuleBase" id="RU004445"/>
    </source>
</evidence>
<dbReference type="NCBIfam" id="TIGR00169">
    <property type="entry name" value="leuB"/>
    <property type="match status" value="1"/>
</dbReference>
<keyword evidence="11 15" id="KW-0520">NAD</keyword>
<evidence type="ECO:0000256" key="11">
    <source>
        <dbReference type="ARBA" id="ARBA00023027"/>
    </source>
</evidence>
<dbReference type="GO" id="GO:0005829">
    <property type="term" value="C:cytosol"/>
    <property type="evidence" value="ECO:0007669"/>
    <property type="project" value="TreeGrafter"/>
</dbReference>
<feature type="site" description="Important for catalysis" evidence="15">
    <location>
        <position position="141"/>
    </location>
</feature>
<dbReference type="PANTHER" id="PTHR42979">
    <property type="entry name" value="3-ISOPROPYLMALATE DEHYDROGENASE"/>
    <property type="match status" value="1"/>
</dbReference>
<comment type="subunit">
    <text evidence="5 15 16">Homodimer.</text>
</comment>
<keyword evidence="7 15" id="KW-0028">Amino-acid biosynthesis</keyword>
<dbReference type="GO" id="GO:0000287">
    <property type="term" value="F:magnesium ion binding"/>
    <property type="evidence" value="ECO:0007669"/>
    <property type="project" value="InterPro"/>
</dbReference>
<dbReference type="GO" id="GO:0051287">
    <property type="term" value="F:NAD binding"/>
    <property type="evidence" value="ECO:0007669"/>
    <property type="project" value="InterPro"/>
</dbReference>
<evidence type="ECO:0000256" key="3">
    <source>
        <dbReference type="ARBA" id="ARBA00004762"/>
    </source>
</evidence>
<evidence type="ECO:0000256" key="6">
    <source>
        <dbReference type="ARBA" id="ARBA00022430"/>
    </source>
</evidence>
<feature type="binding site" evidence="15">
    <location>
        <position position="224"/>
    </location>
    <ligand>
        <name>substrate</name>
    </ligand>
</feature>
<feature type="binding site" evidence="15">
    <location>
        <position position="224"/>
    </location>
    <ligand>
        <name>Mg(2+)</name>
        <dbReference type="ChEBI" id="CHEBI:18420"/>
    </ligand>
</feature>
<keyword evidence="12 15" id="KW-0464">Manganese</keyword>
<evidence type="ECO:0000259" key="17">
    <source>
        <dbReference type="SMART" id="SM01329"/>
    </source>
</evidence>
<evidence type="ECO:0000256" key="5">
    <source>
        <dbReference type="ARBA" id="ARBA00011738"/>
    </source>
</evidence>
<feature type="site" description="Important for catalysis" evidence="15">
    <location>
        <position position="192"/>
    </location>
</feature>
<feature type="binding site" evidence="15">
    <location>
        <position position="252"/>
    </location>
    <ligand>
        <name>Mg(2+)</name>
        <dbReference type="ChEBI" id="CHEBI:18420"/>
    </ligand>
</feature>
<evidence type="ECO:0000256" key="7">
    <source>
        <dbReference type="ARBA" id="ARBA00022605"/>
    </source>
</evidence>
<dbReference type="GO" id="GO:0003862">
    <property type="term" value="F:3-isopropylmalate dehydrogenase activity"/>
    <property type="evidence" value="ECO:0007669"/>
    <property type="project" value="UniProtKB-UniRule"/>
</dbReference>
<keyword evidence="13 15" id="KW-0100">Branched-chain amino acid biosynthesis</keyword>
<evidence type="ECO:0000256" key="10">
    <source>
        <dbReference type="ARBA" id="ARBA00023002"/>
    </source>
</evidence>
<evidence type="ECO:0000256" key="14">
    <source>
        <dbReference type="ARBA" id="ARBA00023577"/>
    </source>
</evidence>
<keyword evidence="19" id="KW-1185">Reference proteome</keyword>
<dbReference type="RefSeq" id="WP_221046933.1">
    <property type="nucleotide sequence ID" value="NZ_AP019782.1"/>
</dbReference>
<keyword evidence="9 15" id="KW-0460">Magnesium</keyword>
<dbReference type="FunFam" id="3.40.718.10:FF:000004">
    <property type="entry name" value="3-isopropylmalate dehydrogenase"/>
    <property type="match status" value="1"/>
</dbReference>
<keyword evidence="10 15" id="KW-0560">Oxidoreductase</keyword>
<dbReference type="UniPathway" id="UPA00048">
    <property type="reaction ID" value="UER00072"/>
</dbReference>
<dbReference type="HAMAP" id="MF_01033">
    <property type="entry name" value="LeuB_type1"/>
    <property type="match status" value="1"/>
</dbReference>
<feature type="binding site" evidence="15">
    <location>
        <position position="134"/>
    </location>
    <ligand>
        <name>substrate</name>
    </ligand>
</feature>
<comment type="cofactor">
    <cofactor evidence="15 16">
        <name>Mg(2+)</name>
        <dbReference type="ChEBI" id="CHEBI:18420"/>
    </cofactor>
    <cofactor evidence="15 16">
        <name>Mn(2+)</name>
        <dbReference type="ChEBI" id="CHEBI:29035"/>
    </cofactor>
    <text evidence="15 16">Binds 1 Mg(2+) or Mn(2+) ion per subunit.</text>
</comment>
<keyword evidence="8 15" id="KW-0479">Metal-binding</keyword>
<dbReference type="SMART" id="SM01329">
    <property type="entry name" value="Iso_dh"/>
    <property type="match status" value="1"/>
</dbReference>
<dbReference type="GO" id="GO:0009098">
    <property type="term" value="P:L-leucine biosynthetic process"/>
    <property type="evidence" value="ECO:0007669"/>
    <property type="project" value="UniProtKB-UniRule"/>
</dbReference>
<dbReference type="EMBL" id="AP019782">
    <property type="protein sequence ID" value="BBL71341.1"/>
    <property type="molecule type" value="Genomic_DNA"/>
</dbReference>
<feature type="domain" description="Isopropylmalate dehydrogenase-like" evidence="17">
    <location>
        <begin position="4"/>
        <end position="353"/>
    </location>
</feature>
<comment type="catalytic activity">
    <reaction evidence="1 15 16">
        <text>(2R,3S)-3-isopropylmalate + NAD(+) = 4-methyl-2-oxopentanoate + CO2 + NADH</text>
        <dbReference type="Rhea" id="RHEA:32271"/>
        <dbReference type="ChEBI" id="CHEBI:16526"/>
        <dbReference type="ChEBI" id="CHEBI:17865"/>
        <dbReference type="ChEBI" id="CHEBI:35121"/>
        <dbReference type="ChEBI" id="CHEBI:57540"/>
        <dbReference type="ChEBI" id="CHEBI:57945"/>
        <dbReference type="EC" id="1.1.1.85"/>
    </reaction>
</comment>
<evidence type="ECO:0000256" key="12">
    <source>
        <dbReference type="ARBA" id="ARBA00023211"/>
    </source>
</evidence>
<dbReference type="KEGG" id="moz:MoryE10_19470"/>